<feature type="compositionally biased region" description="Polar residues" evidence="9">
    <location>
        <begin position="62"/>
        <end position="73"/>
    </location>
</feature>
<gene>
    <name evidence="12" type="ORF">DH2020_047020</name>
</gene>
<feature type="transmembrane region" description="Helical" evidence="10">
    <location>
        <begin position="385"/>
        <end position="408"/>
    </location>
</feature>
<proteinExistence type="inferred from homology"/>
<evidence type="ECO:0000256" key="4">
    <source>
        <dbReference type="ARBA" id="ARBA00022597"/>
    </source>
</evidence>
<comment type="similarity">
    <text evidence="8">Belongs to the major facilitator superfamily. Phosphate:H(+) symporter (TC 2.A.1.9) family.</text>
</comment>
<feature type="transmembrane region" description="Helical" evidence="10">
    <location>
        <begin position="446"/>
        <end position="466"/>
    </location>
</feature>
<evidence type="ECO:0000256" key="5">
    <source>
        <dbReference type="ARBA" id="ARBA00022692"/>
    </source>
</evidence>
<dbReference type="Pfam" id="PF00083">
    <property type="entry name" value="Sugar_tr"/>
    <property type="match status" value="1"/>
</dbReference>
<feature type="transmembrane region" description="Helical" evidence="10">
    <location>
        <begin position="420"/>
        <end position="440"/>
    </location>
</feature>
<dbReference type="InterPro" id="IPR005828">
    <property type="entry name" value="MFS_sugar_transport-like"/>
</dbReference>
<feature type="transmembrane region" description="Helical" evidence="10">
    <location>
        <begin position="249"/>
        <end position="270"/>
    </location>
</feature>
<keyword evidence="5 10" id="KW-0812">Transmembrane</keyword>
<dbReference type="InterPro" id="IPR020846">
    <property type="entry name" value="MFS_dom"/>
</dbReference>
<sequence>MMVEPEATEEAEEEEIPLEEQSKEFAGGEVVTMEMEKTADVDQQTVEDPFVRETAVEEHGSESSPNEVSNTSPLLPRIRPDVVGGGGRSSSDSATAVLVLSTFVAVSGSYVFGCAVGYSSPAQSGILDDLGLTLAEYSLFGSISTIGAMIGAVVSGKVADLFGRKGAMGFAELFNIVGWLAIAFAKNVWWLDIGRLSTGFGVGLLSYVVPVYIAEITPKNLRGAFTAVNQLMICCGASVIYLVGNVISWRLLALIGTIPCLIQLVGLFIIPESPRWLAKNGQWDGSEASLVGVGLMVLQQFGGVNAIAYYASAIFSSAGFSYRVGTTAMVIVQVPMTVLGTLLMDKSGRRPLLLVSVVGTCLGCFLIGLSFLLQDNKLWDFSPSLAFGGVLIFTGSFSLGLGGIPWVIMSEIFPINVKGLAGSMVTVVNWFGSWIITYSFNFLAQWSSAGTFFIFAIISGFTVIFVTKLVPETKGRTLEEIQASMVLFGAEK</sequence>
<evidence type="ECO:0000256" key="3">
    <source>
        <dbReference type="ARBA" id="ARBA00022448"/>
    </source>
</evidence>
<dbReference type="InterPro" id="IPR005829">
    <property type="entry name" value="Sugar_transporter_CS"/>
</dbReference>
<protein>
    <recommendedName>
        <fullName evidence="11">Major facilitator superfamily (MFS) profile domain-containing protein</fullName>
    </recommendedName>
</protein>
<dbReference type="CDD" id="cd17358">
    <property type="entry name" value="MFS_GLUT6_8_Class3_like"/>
    <property type="match status" value="1"/>
</dbReference>
<evidence type="ECO:0000313" key="13">
    <source>
        <dbReference type="Proteomes" id="UP001318860"/>
    </source>
</evidence>
<evidence type="ECO:0000256" key="10">
    <source>
        <dbReference type="SAM" id="Phobius"/>
    </source>
</evidence>
<feature type="transmembrane region" description="Helical" evidence="10">
    <location>
        <begin position="97"/>
        <end position="118"/>
    </location>
</feature>
<feature type="transmembrane region" description="Helical" evidence="10">
    <location>
        <begin position="351"/>
        <end position="373"/>
    </location>
</feature>
<dbReference type="PANTHER" id="PTHR48021">
    <property type="match status" value="1"/>
</dbReference>
<reference evidence="12 13" key="1">
    <citation type="journal article" date="2021" name="Comput. Struct. Biotechnol. J.">
        <title>De novo genome assembly of the potent medicinal plant Rehmannia glutinosa using nanopore technology.</title>
        <authorList>
            <person name="Ma L."/>
            <person name="Dong C."/>
            <person name="Song C."/>
            <person name="Wang X."/>
            <person name="Zheng X."/>
            <person name="Niu Y."/>
            <person name="Chen S."/>
            <person name="Feng W."/>
        </authorList>
    </citation>
    <scope>NUCLEOTIDE SEQUENCE [LARGE SCALE GENOMIC DNA]</scope>
    <source>
        <strain evidence="12">DH-2019</strain>
    </source>
</reference>
<dbReference type="Gene3D" id="1.20.1250.20">
    <property type="entry name" value="MFS general substrate transporter like domains"/>
    <property type="match status" value="2"/>
</dbReference>
<comment type="subcellular location">
    <subcellularLocation>
        <location evidence="1">Membrane</location>
        <topology evidence="1">Multi-pass membrane protein</topology>
    </subcellularLocation>
</comment>
<evidence type="ECO:0000256" key="6">
    <source>
        <dbReference type="ARBA" id="ARBA00022989"/>
    </source>
</evidence>
<dbReference type="PANTHER" id="PTHR48021:SF25">
    <property type="entry name" value="SUGAR TRANSPORTER ERD6-LIKE 5"/>
    <property type="match status" value="1"/>
</dbReference>
<feature type="region of interest" description="Disordered" evidence="9">
    <location>
        <begin position="39"/>
        <end position="89"/>
    </location>
</feature>
<comment type="caution">
    <text evidence="12">The sequence shown here is derived from an EMBL/GenBank/DDBJ whole genome shotgun (WGS) entry which is preliminary data.</text>
</comment>
<evidence type="ECO:0000313" key="12">
    <source>
        <dbReference type="EMBL" id="KAK6119237.1"/>
    </source>
</evidence>
<dbReference type="PROSITE" id="PS50850">
    <property type="entry name" value="MFS"/>
    <property type="match status" value="1"/>
</dbReference>
<dbReference type="PROSITE" id="PS00216">
    <property type="entry name" value="SUGAR_TRANSPORT_1"/>
    <property type="match status" value="1"/>
</dbReference>
<organism evidence="12 13">
    <name type="scientific">Rehmannia glutinosa</name>
    <name type="common">Chinese foxglove</name>
    <dbReference type="NCBI Taxonomy" id="99300"/>
    <lineage>
        <taxon>Eukaryota</taxon>
        <taxon>Viridiplantae</taxon>
        <taxon>Streptophyta</taxon>
        <taxon>Embryophyta</taxon>
        <taxon>Tracheophyta</taxon>
        <taxon>Spermatophyta</taxon>
        <taxon>Magnoliopsida</taxon>
        <taxon>eudicotyledons</taxon>
        <taxon>Gunneridae</taxon>
        <taxon>Pentapetalae</taxon>
        <taxon>asterids</taxon>
        <taxon>lamiids</taxon>
        <taxon>Lamiales</taxon>
        <taxon>Orobanchaceae</taxon>
        <taxon>Rehmannieae</taxon>
        <taxon>Rehmannia</taxon>
    </lineage>
</organism>
<feature type="compositionally biased region" description="Basic and acidic residues" evidence="9">
    <location>
        <begin position="49"/>
        <end position="61"/>
    </location>
</feature>
<dbReference type="EMBL" id="JABTTQ020003242">
    <property type="protein sequence ID" value="KAK6119237.1"/>
    <property type="molecule type" value="Genomic_DNA"/>
</dbReference>
<evidence type="ECO:0000259" key="11">
    <source>
        <dbReference type="PROSITE" id="PS50850"/>
    </source>
</evidence>
<dbReference type="InterPro" id="IPR036259">
    <property type="entry name" value="MFS_trans_sf"/>
</dbReference>
<evidence type="ECO:0000256" key="7">
    <source>
        <dbReference type="ARBA" id="ARBA00023136"/>
    </source>
</evidence>
<dbReference type="Proteomes" id="UP001318860">
    <property type="component" value="Unassembled WGS sequence"/>
</dbReference>
<evidence type="ECO:0000256" key="8">
    <source>
        <dbReference type="ARBA" id="ARBA00044504"/>
    </source>
</evidence>
<feature type="transmembrane region" description="Helical" evidence="10">
    <location>
        <begin position="290"/>
        <end position="312"/>
    </location>
</feature>
<dbReference type="PRINTS" id="PR00171">
    <property type="entry name" value="SUGRTRNSPORT"/>
</dbReference>
<feature type="transmembrane region" description="Helical" evidence="10">
    <location>
        <begin position="196"/>
        <end position="214"/>
    </location>
</feature>
<keyword evidence="7 10" id="KW-0472">Membrane</keyword>
<feature type="domain" description="Major facilitator superfamily (MFS) profile" evidence="11">
    <location>
        <begin position="94"/>
        <end position="474"/>
    </location>
</feature>
<dbReference type="InterPro" id="IPR050549">
    <property type="entry name" value="MFS_Trehalose_Transporter"/>
</dbReference>
<dbReference type="InterPro" id="IPR044775">
    <property type="entry name" value="MFS_ERD6/Tret1-like"/>
</dbReference>
<feature type="transmembrane region" description="Helical" evidence="10">
    <location>
        <begin position="138"/>
        <end position="158"/>
    </location>
</feature>
<feature type="transmembrane region" description="Helical" evidence="10">
    <location>
        <begin position="324"/>
        <end position="344"/>
    </location>
</feature>
<dbReference type="SUPFAM" id="SSF103473">
    <property type="entry name" value="MFS general substrate transporter"/>
    <property type="match status" value="1"/>
</dbReference>
<keyword evidence="4" id="KW-0762">Sugar transport</keyword>
<accession>A0ABR0U9Y0</accession>
<feature type="transmembrane region" description="Helical" evidence="10">
    <location>
        <begin position="221"/>
        <end position="243"/>
    </location>
</feature>
<keyword evidence="6 10" id="KW-1133">Transmembrane helix</keyword>
<evidence type="ECO:0000256" key="1">
    <source>
        <dbReference type="ARBA" id="ARBA00004141"/>
    </source>
</evidence>
<name>A0ABR0U9Y0_REHGL</name>
<evidence type="ECO:0000256" key="2">
    <source>
        <dbReference type="ARBA" id="ARBA00010992"/>
    </source>
</evidence>
<dbReference type="InterPro" id="IPR003663">
    <property type="entry name" value="Sugar/inositol_transpt"/>
</dbReference>
<keyword evidence="13" id="KW-1185">Reference proteome</keyword>
<evidence type="ECO:0000256" key="9">
    <source>
        <dbReference type="SAM" id="MobiDB-lite"/>
    </source>
</evidence>
<feature type="compositionally biased region" description="Acidic residues" evidence="9">
    <location>
        <begin position="1"/>
        <end position="18"/>
    </location>
</feature>
<keyword evidence="3" id="KW-0813">Transport</keyword>
<feature type="region of interest" description="Disordered" evidence="9">
    <location>
        <begin position="1"/>
        <end position="25"/>
    </location>
</feature>
<feature type="transmembrane region" description="Helical" evidence="10">
    <location>
        <begin position="170"/>
        <end position="190"/>
    </location>
</feature>
<comment type="similarity">
    <text evidence="2">Belongs to the major facilitator superfamily. Sugar transporter (TC 2.A.1.1) family.</text>
</comment>